<keyword evidence="8" id="KW-1185">Reference proteome</keyword>
<evidence type="ECO:0000256" key="3">
    <source>
        <dbReference type="ARBA" id="ARBA00023152"/>
    </source>
</evidence>
<dbReference type="Gene3D" id="3.40.50.1240">
    <property type="entry name" value="Phosphoglycerate mutase-like"/>
    <property type="match status" value="1"/>
</dbReference>
<evidence type="ECO:0000256" key="2">
    <source>
        <dbReference type="ARBA" id="ARBA00012028"/>
    </source>
</evidence>
<protein>
    <recommendedName>
        <fullName evidence="2">phosphoglycerate mutase (2,3-diphosphoglycerate-dependent)</fullName>
        <ecNumber evidence="2">5.4.2.11</ecNumber>
    </recommendedName>
</protein>
<accession>A0A318NLY0</accession>
<evidence type="ECO:0000313" key="7">
    <source>
        <dbReference type="EMBL" id="PYC72527.1"/>
    </source>
</evidence>
<dbReference type="Proteomes" id="UP000248333">
    <property type="component" value="Unassembled WGS sequence"/>
</dbReference>
<evidence type="ECO:0000256" key="4">
    <source>
        <dbReference type="ARBA" id="ARBA00023235"/>
    </source>
</evidence>
<comment type="similarity">
    <text evidence="1">Belongs to the phosphoglycerate mutase family. BPG-dependent PGAM subfamily.</text>
</comment>
<feature type="active site" description="Tele-phosphohistidine intermediate" evidence="5">
    <location>
        <position position="10"/>
    </location>
</feature>
<dbReference type="RefSeq" id="WP_110563115.1">
    <property type="nucleotide sequence ID" value="NZ_PYBV01000011.1"/>
</dbReference>
<dbReference type="PANTHER" id="PTHR11931">
    <property type="entry name" value="PHOSPHOGLYCERATE MUTASE"/>
    <property type="match status" value="1"/>
</dbReference>
<reference evidence="7 8" key="1">
    <citation type="submission" date="2018-03" db="EMBL/GenBank/DDBJ databases">
        <title>Bioinformatic expansion and discovery of thiopeptide antibiotics.</title>
        <authorList>
            <person name="Schwalen C.J."/>
            <person name="Hudson G.A."/>
            <person name="Mitchell D.A."/>
        </authorList>
    </citation>
    <scope>NUCLEOTIDE SEQUENCE [LARGE SCALE GENOMIC DNA]</scope>
    <source>
        <strain evidence="7 8">NRRL 8041</strain>
    </source>
</reference>
<dbReference type="GO" id="GO:0004619">
    <property type="term" value="F:phosphoglycerate mutase activity"/>
    <property type="evidence" value="ECO:0007669"/>
    <property type="project" value="UniProtKB-EC"/>
</dbReference>
<dbReference type="CDD" id="cd07067">
    <property type="entry name" value="HP_PGM_like"/>
    <property type="match status" value="1"/>
</dbReference>
<feature type="binding site" evidence="6">
    <location>
        <begin position="22"/>
        <end position="23"/>
    </location>
    <ligand>
        <name>substrate</name>
    </ligand>
</feature>
<dbReference type="InterPro" id="IPR029033">
    <property type="entry name" value="His_PPase_superfam"/>
</dbReference>
<comment type="caution">
    <text evidence="7">The sequence shown here is derived from an EMBL/GenBank/DDBJ whole genome shotgun (WGS) entry which is preliminary data.</text>
</comment>
<feature type="active site" description="Proton donor/acceptor" evidence="5">
    <location>
        <position position="83"/>
    </location>
</feature>
<evidence type="ECO:0000313" key="8">
    <source>
        <dbReference type="Proteomes" id="UP000248333"/>
    </source>
</evidence>
<dbReference type="InterPro" id="IPR005952">
    <property type="entry name" value="Phosphogly_mut1"/>
</dbReference>
<dbReference type="Pfam" id="PF00300">
    <property type="entry name" value="His_Phos_1"/>
    <property type="match status" value="1"/>
</dbReference>
<dbReference type="EC" id="5.4.2.11" evidence="2"/>
<sequence>MPTEIVFETHSWSEDNDRGLATGWLPGRLSSRGRALAAELGQRRRSDGIEAVFASDLRRAVETADIALSGTAIPLLHDWRLRECDYGELNGRPAAELHERRSWYLDHPYPGGESWRQAVHRVGRFLDDLSLRWAGRRVLVIGHVATRWGFDHWIDGVRLEDLVDADFAWREGWEYQMEERQDPALSALDPRR</sequence>
<dbReference type="EMBL" id="PYBV01000011">
    <property type="protein sequence ID" value="PYC72527.1"/>
    <property type="molecule type" value="Genomic_DNA"/>
</dbReference>
<dbReference type="OrthoDB" id="4120859at2"/>
<dbReference type="GO" id="GO:0006096">
    <property type="term" value="P:glycolytic process"/>
    <property type="evidence" value="ECO:0007669"/>
    <property type="project" value="UniProtKB-KW"/>
</dbReference>
<proteinExistence type="inferred from homology"/>
<feature type="binding site" evidence="6">
    <location>
        <begin position="83"/>
        <end position="86"/>
    </location>
    <ligand>
        <name>substrate</name>
    </ligand>
</feature>
<feature type="binding site" evidence="6">
    <location>
        <position position="59"/>
    </location>
    <ligand>
        <name>substrate</name>
    </ligand>
</feature>
<keyword evidence="3" id="KW-0324">Glycolysis</keyword>
<evidence type="ECO:0000256" key="1">
    <source>
        <dbReference type="ARBA" id="ARBA00006717"/>
    </source>
</evidence>
<keyword evidence="4" id="KW-0413">Isomerase</keyword>
<dbReference type="SUPFAM" id="SSF53254">
    <property type="entry name" value="Phosphoglycerate mutase-like"/>
    <property type="match status" value="1"/>
</dbReference>
<evidence type="ECO:0000256" key="5">
    <source>
        <dbReference type="PIRSR" id="PIRSR613078-1"/>
    </source>
</evidence>
<name>A0A318NLY0_9ACTN</name>
<dbReference type="AlphaFoldDB" id="A0A318NLY0"/>
<gene>
    <name evidence="7" type="ORF">C7C45_08800</name>
</gene>
<organism evidence="7 8">
    <name type="scientific">Micromonospora arborensis</name>
    <dbReference type="NCBI Taxonomy" id="2116518"/>
    <lineage>
        <taxon>Bacteria</taxon>
        <taxon>Bacillati</taxon>
        <taxon>Actinomycetota</taxon>
        <taxon>Actinomycetes</taxon>
        <taxon>Micromonosporales</taxon>
        <taxon>Micromonosporaceae</taxon>
        <taxon>Micromonospora</taxon>
    </lineage>
</organism>
<evidence type="ECO:0000256" key="6">
    <source>
        <dbReference type="PIRSR" id="PIRSR613078-2"/>
    </source>
</evidence>
<dbReference type="InterPro" id="IPR013078">
    <property type="entry name" value="His_Pase_superF_clade-1"/>
</dbReference>